<evidence type="ECO:0000256" key="3">
    <source>
        <dbReference type="ARBA" id="ARBA00023163"/>
    </source>
</evidence>
<feature type="domain" description="HTH tetR-type" evidence="5">
    <location>
        <begin position="21"/>
        <end position="81"/>
    </location>
</feature>
<sequence length="215" mass="24243">MNSHFNPTAVRIIPPTQKRGREMQARLVEATLELLENQSFEEISIADITGQAGVAVGTFYRRFTAKEALLPLLYEVYNQRVEKWFAAMMSDPAFESPDREIRVRAVIGHILALFENNRGLVRALHLNSRVDDRIVPDNANPSRQNVYRAMAELIFQENPTEAERRVADAMVLICVSTSVEYVLYPKQTPTVLLPVSRAELVDALTISSLALFAQV</sequence>
<dbReference type="PROSITE" id="PS01081">
    <property type="entry name" value="HTH_TETR_1"/>
    <property type="match status" value="1"/>
</dbReference>
<proteinExistence type="predicted"/>
<keyword evidence="7" id="KW-1185">Reference proteome</keyword>
<dbReference type="EMBL" id="JAZDRP010000003">
    <property type="protein sequence ID" value="MEE2526026.1"/>
    <property type="molecule type" value="Genomic_DNA"/>
</dbReference>
<keyword evidence="3" id="KW-0804">Transcription</keyword>
<dbReference type="InterPro" id="IPR001647">
    <property type="entry name" value="HTH_TetR"/>
</dbReference>
<keyword evidence="2 4" id="KW-0238">DNA-binding</keyword>
<feature type="DNA-binding region" description="H-T-H motif" evidence="4">
    <location>
        <begin position="44"/>
        <end position="63"/>
    </location>
</feature>
<evidence type="ECO:0000256" key="2">
    <source>
        <dbReference type="ARBA" id="ARBA00023125"/>
    </source>
</evidence>
<evidence type="ECO:0000256" key="1">
    <source>
        <dbReference type="ARBA" id="ARBA00023015"/>
    </source>
</evidence>
<dbReference type="PANTHER" id="PTHR30055:SF234">
    <property type="entry name" value="HTH-TYPE TRANSCRIPTIONAL REGULATOR BETI"/>
    <property type="match status" value="1"/>
</dbReference>
<accession>A0ABU7LQ43</accession>
<evidence type="ECO:0000259" key="5">
    <source>
        <dbReference type="PROSITE" id="PS50977"/>
    </source>
</evidence>
<dbReference type="InterPro" id="IPR009057">
    <property type="entry name" value="Homeodomain-like_sf"/>
</dbReference>
<dbReference type="SUPFAM" id="SSF46689">
    <property type="entry name" value="Homeodomain-like"/>
    <property type="match status" value="1"/>
</dbReference>
<name>A0ABU7LQ43_9PROT</name>
<evidence type="ECO:0000313" key="6">
    <source>
        <dbReference type="EMBL" id="MEE2526026.1"/>
    </source>
</evidence>
<keyword evidence="1" id="KW-0805">Transcription regulation</keyword>
<dbReference type="PRINTS" id="PR00455">
    <property type="entry name" value="HTHTETR"/>
</dbReference>
<dbReference type="Gene3D" id="1.10.357.10">
    <property type="entry name" value="Tetracycline Repressor, domain 2"/>
    <property type="match status" value="1"/>
</dbReference>
<dbReference type="Proteomes" id="UP001354971">
    <property type="component" value="Unassembled WGS sequence"/>
</dbReference>
<dbReference type="InterPro" id="IPR023772">
    <property type="entry name" value="DNA-bd_HTH_TetR-type_CS"/>
</dbReference>
<dbReference type="InterPro" id="IPR050109">
    <property type="entry name" value="HTH-type_TetR-like_transc_reg"/>
</dbReference>
<reference evidence="6 7" key="1">
    <citation type="submission" date="2024-01" db="EMBL/GenBank/DDBJ databases">
        <title>Hyphobacterium bacterium isolated from marine sediment.</title>
        <authorList>
            <person name="Zhao S."/>
        </authorList>
    </citation>
    <scope>NUCLEOTIDE SEQUENCE [LARGE SCALE GENOMIC DNA]</scope>
    <source>
        <strain evidence="7">HN65</strain>
    </source>
</reference>
<organism evidence="6 7">
    <name type="scientific">Hyphobacterium lacteum</name>
    <dbReference type="NCBI Taxonomy" id="3116575"/>
    <lineage>
        <taxon>Bacteria</taxon>
        <taxon>Pseudomonadati</taxon>
        <taxon>Pseudomonadota</taxon>
        <taxon>Alphaproteobacteria</taxon>
        <taxon>Maricaulales</taxon>
        <taxon>Maricaulaceae</taxon>
        <taxon>Hyphobacterium</taxon>
    </lineage>
</organism>
<comment type="caution">
    <text evidence="6">The sequence shown here is derived from an EMBL/GenBank/DDBJ whole genome shotgun (WGS) entry which is preliminary data.</text>
</comment>
<dbReference type="RefSeq" id="WP_330198685.1">
    <property type="nucleotide sequence ID" value="NZ_JAZDRP010000003.1"/>
</dbReference>
<evidence type="ECO:0000256" key="4">
    <source>
        <dbReference type="PROSITE-ProRule" id="PRU00335"/>
    </source>
</evidence>
<evidence type="ECO:0000313" key="7">
    <source>
        <dbReference type="Proteomes" id="UP001354971"/>
    </source>
</evidence>
<gene>
    <name evidence="6" type="ORF">V0U79_06580</name>
</gene>
<dbReference type="PROSITE" id="PS50977">
    <property type="entry name" value="HTH_TETR_2"/>
    <property type="match status" value="1"/>
</dbReference>
<dbReference type="PANTHER" id="PTHR30055">
    <property type="entry name" value="HTH-TYPE TRANSCRIPTIONAL REGULATOR RUTR"/>
    <property type="match status" value="1"/>
</dbReference>
<protein>
    <submittedName>
        <fullName evidence="6">TetR/AcrR family transcriptional regulator</fullName>
    </submittedName>
</protein>
<dbReference type="Pfam" id="PF00440">
    <property type="entry name" value="TetR_N"/>
    <property type="match status" value="1"/>
</dbReference>